<proteinExistence type="predicted"/>
<feature type="signal peptide" evidence="2">
    <location>
        <begin position="1"/>
        <end position="26"/>
    </location>
</feature>
<reference evidence="5" key="1">
    <citation type="journal article" date="2019" name="Int. J. Syst. Evol. Microbiol.">
        <title>The Global Catalogue of Microorganisms (GCM) 10K type strain sequencing project: providing services to taxonomists for standard genome sequencing and annotation.</title>
        <authorList>
            <consortium name="The Broad Institute Genomics Platform"/>
            <consortium name="The Broad Institute Genome Sequencing Center for Infectious Disease"/>
            <person name="Wu L."/>
            <person name="Ma J."/>
        </authorList>
    </citation>
    <scope>NUCLEOTIDE SEQUENCE [LARGE SCALE GENOMIC DNA]</scope>
    <source>
        <strain evidence="5">JCM 16949</strain>
    </source>
</reference>
<evidence type="ECO:0000256" key="2">
    <source>
        <dbReference type="SAM" id="SignalP"/>
    </source>
</evidence>
<accession>A0ABP7FYY2</accession>
<dbReference type="EMBL" id="BAABAE010000004">
    <property type="protein sequence ID" value="GAA3749453.1"/>
    <property type="molecule type" value="Genomic_DNA"/>
</dbReference>
<feature type="chain" id="PRO_5046736099" description="PKD domain-containing protein" evidence="2">
    <location>
        <begin position="27"/>
        <end position="256"/>
    </location>
</feature>
<name>A0ABP7FYY2_9MICO</name>
<evidence type="ECO:0000259" key="3">
    <source>
        <dbReference type="PROSITE" id="PS50093"/>
    </source>
</evidence>
<gene>
    <name evidence="4" type="ORF">GCM10022239_25950</name>
</gene>
<keyword evidence="5" id="KW-1185">Reference proteome</keyword>
<evidence type="ECO:0000313" key="4">
    <source>
        <dbReference type="EMBL" id="GAA3749453.1"/>
    </source>
</evidence>
<sequence length="256" mass="27256">MLRVASVICIAITVGGWIAISQTSAAAAAGTCSDLSAQTTGCPEVTVEVDPDEVILEGEVDIPSTTDPRAAGPSGPAPTMPPLTVDRPDYTVTMPVTLSDLARFRPDPGTDHMQPNRWMVVGLDTNFYARATQHVKSGTLLGRPASVRFTPVRYRWAYGDGATRTTATPGATWQVLGLHEFDATATSHVYRNPGTYYIDLTIGYAPEYRYADGTEWIPVSGVIWVPANRLVAEAAAGAKTVLVEDECTINPSGPGC</sequence>
<dbReference type="InterPro" id="IPR013783">
    <property type="entry name" value="Ig-like_fold"/>
</dbReference>
<dbReference type="Proteomes" id="UP001501004">
    <property type="component" value="Unassembled WGS sequence"/>
</dbReference>
<evidence type="ECO:0000313" key="5">
    <source>
        <dbReference type="Proteomes" id="UP001501004"/>
    </source>
</evidence>
<protein>
    <recommendedName>
        <fullName evidence="3">PKD domain-containing protein</fullName>
    </recommendedName>
</protein>
<dbReference type="InterPro" id="IPR035986">
    <property type="entry name" value="PKD_dom_sf"/>
</dbReference>
<keyword evidence="2" id="KW-0732">Signal</keyword>
<organism evidence="4 5">
    <name type="scientific">Leifsonella bigeumensis</name>
    <dbReference type="NCBI Taxonomy" id="433643"/>
    <lineage>
        <taxon>Bacteria</taxon>
        <taxon>Bacillati</taxon>
        <taxon>Actinomycetota</taxon>
        <taxon>Actinomycetes</taxon>
        <taxon>Micrococcales</taxon>
        <taxon>Microbacteriaceae</taxon>
        <taxon>Leifsonella</taxon>
    </lineage>
</organism>
<dbReference type="SUPFAM" id="SSF49299">
    <property type="entry name" value="PKD domain"/>
    <property type="match status" value="1"/>
</dbReference>
<feature type="region of interest" description="Disordered" evidence="1">
    <location>
        <begin position="59"/>
        <end position="89"/>
    </location>
</feature>
<feature type="domain" description="PKD" evidence="3">
    <location>
        <begin position="150"/>
        <end position="202"/>
    </location>
</feature>
<dbReference type="PROSITE" id="PS50093">
    <property type="entry name" value="PKD"/>
    <property type="match status" value="1"/>
</dbReference>
<comment type="caution">
    <text evidence="4">The sequence shown here is derived from an EMBL/GenBank/DDBJ whole genome shotgun (WGS) entry which is preliminary data.</text>
</comment>
<dbReference type="Gene3D" id="2.60.40.10">
    <property type="entry name" value="Immunoglobulins"/>
    <property type="match status" value="1"/>
</dbReference>
<dbReference type="InterPro" id="IPR000601">
    <property type="entry name" value="PKD_dom"/>
</dbReference>
<evidence type="ECO:0000256" key="1">
    <source>
        <dbReference type="SAM" id="MobiDB-lite"/>
    </source>
</evidence>
<dbReference type="Pfam" id="PF00801">
    <property type="entry name" value="PKD"/>
    <property type="match status" value="1"/>
</dbReference>